<reference evidence="3 4" key="1">
    <citation type="journal article" date="2019" name="Emerg. Microbes Infect.">
        <title>Comprehensive subspecies identification of 175 nontuberculous mycobacteria species based on 7547 genomic profiles.</title>
        <authorList>
            <person name="Matsumoto Y."/>
            <person name="Kinjo T."/>
            <person name="Motooka D."/>
            <person name="Nabeya D."/>
            <person name="Jung N."/>
            <person name="Uechi K."/>
            <person name="Horii T."/>
            <person name="Iida T."/>
            <person name="Fujita J."/>
            <person name="Nakamura S."/>
        </authorList>
    </citation>
    <scope>NUCLEOTIDE SEQUENCE [LARGE SCALE GENOMIC DNA]</scope>
    <source>
        <strain evidence="3 4">JCM 6376</strain>
    </source>
</reference>
<gene>
    <name evidence="3" type="ORF">MAIC_43900</name>
</gene>
<dbReference type="EMBL" id="AP022561">
    <property type="protein sequence ID" value="BBX09587.1"/>
    <property type="molecule type" value="Genomic_DNA"/>
</dbReference>
<evidence type="ECO:0000313" key="3">
    <source>
        <dbReference type="EMBL" id="BBX09587.1"/>
    </source>
</evidence>
<dbReference type="GO" id="GO:0070967">
    <property type="term" value="F:coenzyme F420 binding"/>
    <property type="evidence" value="ECO:0007669"/>
    <property type="project" value="TreeGrafter"/>
</dbReference>
<dbReference type="PANTHER" id="PTHR35176:SF6">
    <property type="entry name" value="HEME OXYGENASE HI_0854-RELATED"/>
    <property type="match status" value="1"/>
</dbReference>
<dbReference type="InterPro" id="IPR011576">
    <property type="entry name" value="Pyridox_Oxase_N"/>
</dbReference>
<dbReference type="KEGG" id="maic:MAIC_43900"/>
<name>A0AAD1MCL0_9MYCO</name>
<evidence type="ECO:0000256" key="1">
    <source>
        <dbReference type="ARBA" id="ARBA00023002"/>
    </source>
</evidence>
<evidence type="ECO:0000259" key="2">
    <source>
        <dbReference type="Pfam" id="PF01243"/>
    </source>
</evidence>
<sequence length="151" mass="16439">MTSWRDVHAGAPEFARRVQSLFDAHKHKTIATLRADGSPRISGIECTFADGELTFGSMPNARKGSDLRRDPRFALHTATVDPVDGAEAEWPGEAKIAGRAVHSGSISDGPDSDLFRADITEVVLTHLNDAATLLVIEWWTPAHGLNVVERE</sequence>
<feature type="domain" description="Pyridoxamine 5'-phosphate oxidase N-terminal" evidence="2">
    <location>
        <begin position="18"/>
        <end position="100"/>
    </location>
</feature>
<keyword evidence="4" id="KW-1185">Reference proteome</keyword>
<dbReference type="PANTHER" id="PTHR35176">
    <property type="entry name" value="HEME OXYGENASE HI_0854-RELATED"/>
    <property type="match status" value="1"/>
</dbReference>
<dbReference type="Pfam" id="PF01243">
    <property type="entry name" value="PNPOx_N"/>
    <property type="match status" value="1"/>
</dbReference>
<dbReference type="InterPro" id="IPR012349">
    <property type="entry name" value="Split_barrel_FMN-bd"/>
</dbReference>
<dbReference type="Proteomes" id="UP000467327">
    <property type="component" value="Chromosome"/>
</dbReference>
<keyword evidence="1" id="KW-0560">Oxidoreductase</keyword>
<dbReference type="AlphaFoldDB" id="A0AAD1MCL0"/>
<dbReference type="GO" id="GO:0005829">
    <property type="term" value="C:cytosol"/>
    <property type="evidence" value="ECO:0007669"/>
    <property type="project" value="TreeGrafter"/>
</dbReference>
<dbReference type="RefSeq" id="WP_115321828.1">
    <property type="nucleotide sequence ID" value="NZ_AP022561.1"/>
</dbReference>
<evidence type="ECO:0000313" key="4">
    <source>
        <dbReference type="Proteomes" id="UP000467327"/>
    </source>
</evidence>
<accession>A0AAD1MCL0</accession>
<organism evidence="3 4">
    <name type="scientific">Mycolicibacterium aichiense</name>
    <dbReference type="NCBI Taxonomy" id="1799"/>
    <lineage>
        <taxon>Bacteria</taxon>
        <taxon>Bacillati</taxon>
        <taxon>Actinomycetota</taxon>
        <taxon>Actinomycetes</taxon>
        <taxon>Mycobacteriales</taxon>
        <taxon>Mycobacteriaceae</taxon>
        <taxon>Mycolicibacterium</taxon>
    </lineage>
</organism>
<dbReference type="SUPFAM" id="SSF50475">
    <property type="entry name" value="FMN-binding split barrel"/>
    <property type="match status" value="1"/>
</dbReference>
<protein>
    <submittedName>
        <fullName evidence="3">Pyridoxamine 5'-phosphate oxidase</fullName>
    </submittedName>
</protein>
<dbReference type="InterPro" id="IPR052019">
    <property type="entry name" value="F420H2_bilvrd_red/Heme_oxyg"/>
</dbReference>
<dbReference type="GO" id="GO:0016627">
    <property type="term" value="F:oxidoreductase activity, acting on the CH-CH group of donors"/>
    <property type="evidence" value="ECO:0007669"/>
    <property type="project" value="TreeGrafter"/>
</dbReference>
<proteinExistence type="predicted"/>
<dbReference type="Gene3D" id="2.30.110.10">
    <property type="entry name" value="Electron Transport, Fmn-binding Protein, Chain A"/>
    <property type="match status" value="1"/>
</dbReference>